<dbReference type="PANTHER" id="PTHR43353">
    <property type="entry name" value="SUCCINATE-SEMIALDEHYDE DEHYDROGENASE, MITOCHONDRIAL"/>
    <property type="match status" value="1"/>
</dbReference>
<feature type="domain" description="Aldehyde dehydrogenase" evidence="3">
    <location>
        <begin position="4"/>
        <end position="422"/>
    </location>
</feature>
<evidence type="ECO:0000259" key="3">
    <source>
        <dbReference type="Pfam" id="PF00171"/>
    </source>
</evidence>
<keyword evidence="1" id="KW-0560">Oxidoreductase</keyword>
<keyword evidence="5" id="KW-1185">Reference proteome</keyword>
<dbReference type="InterPro" id="IPR050740">
    <property type="entry name" value="Aldehyde_DH_Superfamily"/>
</dbReference>
<reference evidence="5" key="1">
    <citation type="journal article" date="2019" name="Int. J. Syst. Evol. Microbiol.">
        <title>The Global Catalogue of Microorganisms (GCM) 10K type strain sequencing project: providing services to taxonomists for standard genome sequencing and annotation.</title>
        <authorList>
            <consortium name="The Broad Institute Genomics Platform"/>
            <consortium name="The Broad Institute Genome Sequencing Center for Infectious Disease"/>
            <person name="Wu L."/>
            <person name="Ma J."/>
        </authorList>
    </citation>
    <scope>NUCLEOTIDE SEQUENCE [LARGE SCALE GENOMIC DNA]</scope>
    <source>
        <strain evidence="5">JCM 18459</strain>
    </source>
</reference>
<dbReference type="Pfam" id="PF00171">
    <property type="entry name" value="Aldedh"/>
    <property type="match status" value="1"/>
</dbReference>
<evidence type="ECO:0000313" key="5">
    <source>
        <dbReference type="Proteomes" id="UP001500221"/>
    </source>
</evidence>
<dbReference type="PANTHER" id="PTHR43353:SF3">
    <property type="entry name" value="ALDEHYDE DEHYDROGENASE-RELATED"/>
    <property type="match status" value="1"/>
</dbReference>
<dbReference type="InterPro" id="IPR016163">
    <property type="entry name" value="Ald_DH_C"/>
</dbReference>
<dbReference type="RefSeq" id="WP_345458364.1">
    <property type="nucleotide sequence ID" value="NZ_BAABKG010000003.1"/>
</dbReference>
<evidence type="ECO:0000256" key="1">
    <source>
        <dbReference type="ARBA" id="ARBA00023002"/>
    </source>
</evidence>
<dbReference type="Gene3D" id="3.40.309.10">
    <property type="entry name" value="Aldehyde Dehydrogenase, Chain A, domain 2"/>
    <property type="match status" value="1"/>
</dbReference>
<evidence type="ECO:0000256" key="2">
    <source>
        <dbReference type="SAM" id="MobiDB-lite"/>
    </source>
</evidence>
<feature type="compositionally biased region" description="Basic and acidic residues" evidence="2">
    <location>
        <begin position="302"/>
        <end position="313"/>
    </location>
</feature>
<feature type="region of interest" description="Disordered" evidence="2">
    <location>
        <begin position="296"/>
        <end position="327"/>
    </location>
</feature>
<dbReference type="InterPro" id="IPR015590">
    <property type="entry name" value="Aldehyde_DH_dom"/>
</dbReference>
<name>A0ABP9PMI7_9ACTN</name>
<dbReference type="EMBL" id="BAABKG010000003">
    <property type="protein sequence ID" value="GAA5148543.1"/>
    <property type="molecule type" value="Genomic_DNA"/>
</dbReference>
<dbReference type="InterPro" id="IPR016161">
    <property type="entry name" value="Ald_DH/histidinol_DH"/>
</dbReference>
<dbReference type="SUPFAM" id="SSF53720">
    <property type="entry name" value="ALDH-like"/>
    <property type="match status" value="1"/>
</dbReference>
<dbReference type="Gene3D" id="3.40.605.10">
    <property type="entry name" value="Aldehyde Dehydrogenase, Chain A, domain 1"/>
    <property type="match status" value="1"/>
</dbReference>
<gene>
    <name evidence="4" type="ORF">GCM10023340_22500</name>
</gene>
<protein>
    <submittedName>
        <fullName evidence="4">Aldehyde dehydrogenase (NADP(+))</fullName>
    </submittedName>
</protein>
<sequence length="467" mass="48218">MSVDVDDLVARAVVAGERWAATSAADRAAALHAVAAALDAAADDLVPLAQRETHLPEARLRGELTRTTFQLRLLADAAAAGEHLDVRVDLPDPDWPMGAPRPDLRRTAVPLGPVVVFAASNFPFAFSVAGGDTAAALAVGCPVVLKAHEGHPGLSDATAHVVLDALRGAGAPDDLLGLVHDPADARAALTHPDVMAGAFTGSIPAGRALFDLARSRPEPIPFYGELGSLNPVFVTRRAAEARAAEVADGFVGSFTMGSGQFCTKPGVVLVPAGSDLLDRLRAATLPETGPLLNDRVARGHARGRDELAGRDDVEPLAGGDDAPDDQPRPALLLTRAADVLADPAGLLGECFGPTALVATYDDESELVAVARVLEGQLTATVAGEPDDDVAELLTVLTRRAGRLLWNQWPTGVSVTGAQQHGGPYPATTAPGTTSVGTAALARFVRPVAWQGFPQALLPAELREGAGS</sequence>
<proteinExistence type="predicted"/>
<accession>A0ABP9PMI7</accession>
<evidence type="ECO:0000313" key="4">
    <source>
        <dbReference type="EMBL" id="GAA5148543.1"/>
    </source>
</evidence>
<dbReference type="Proteomes" id="UP001500221">
    <property type="component" value="Unassembled WGS sequence"/>
</dbReference>
<dbReference type="InterPro" id="IPR016162">
    <property type="entry name" value="Ald_DH_N"/>
</dbReference>
<comment type="caution">
    <text evidence="4">The sequence shown here is derived from an EMBL/GenBank/DDBJ whole genome shotgun (WGS) entry which is preliminary data.</text>
</comment>
<organism evidence="4 5">
    <name type="scientific">Nocardioides marinquilinus</name>
    <dbReference type="NCBI Taxonomy" id="1210400"/>
    <lineage>
        <taxon>Bacteria</taxon>
        <taxon>Bacillati</taxon>
        <taxon>Actinomycetota</taxon>
        <taxon>Actinomycetes</taxon>
        <taxon>Propionibacteriales</taxon>
        <taxon>Nocardioidaceae</taxon>
        <taxon>Nocardioides</taxon>
    </lineage>
</organism>